<evidence type="ECO:0000313" key="1">
    <source>
        <dbReference type="EMBL" id="MEL0613105.1"/>
    </source>
</evidence>
<keyword evidence="2" id="KW-1185">Reference proteome</keyword>
<accession>A0ABU9G3P8</accession>
<dbReference type="InterPro" id="IPR014747">
    <property type="entry name" value="Bac_photo_RC_H_C"/>
</dbReference>
<reference evidence="1 2" key="1">
    <citation type="submission" date="2024-02" db="EMBL/GenBank/DDBJ databases">
        <title>Bacteria isolated from the canopy kelp, Nereocystis luetkeana.</title>
        <authorList>
            <person name="Pfister C.A."/>
            <person name="Younker I.T."/>
            <person name="Light S.H."/>
        </authorList>
    </citation>
    <scope>NUCLEOTIDE SEQUENCE [LARGE SCALE GENOMIC DNA]</scope>
    <source>
        <strain evidence="1 2">TI.4.07</strain>
    </source>
</reference>
<evidence type="ECO:0000313" key="2">
    <source>
        <dbReference type="Proteomes" id="UP001379949"/>
    </source>
</evidence>
<name>A0ABU9G3P8_9GAMM</name>
<dbReference type="Gene3D" id="3.90.50.10">
    <property type="entry name" value="Photosynthetic Reaction Center, subunit H, domain 2"/>
    <property type="match status" value="2"/>
</dbReference>
<proteinExistence type="predicted"/>
<dbReference type="SUPFAM" id="SSF50346">
    <property type="entry name" value="PRC-barrel domain"/>
    <property type="match status" value="2"/>
</dbReference>
<protein>
    <submittedName>
        <fullName evidence="1">PRC-barrel domain-containing protein</fullName>
    </submittedName>
</protein>
<dbReference type="EMBL" id="JBAKAR010000005">
    <property type="protein sequence ID" value="MEL0613105.1"/>
    <property type="molecule type" value="Genomic_DNA"/>
</dbReference>
<gene>
    <name evidence="1" type="ORF">V6242_08100</name>
</gene>
<organism evidence="1 2">
    <name type="scientific">Marinomonas arenicola</name>
    <dbReference type="NCBI Taxonomy" id="569601"/>
    <lineage>
        <taxon>Bacteria</taxon>
        <taxon>Pseudomonadati</taxon>
        <taxon>Pseudomonadota</taxon>
        <taxon>Gammaproteobacteria</taxon>
        <taxon>Oceanospirillales</taxon>
        <taxon>Oceanospirillaceae</taxon>
        <taxon>Marinomonas</taxon>
    </lineage>
</organism>
<comment type="caution">
    <text evidence="1">The sequence shown here is derived from an EMBL/GenBank/DDBJ whole genome shotgun (WGS) entry which is preliminary data.</text>
</comment>
<dbReference type="PANTHER" id="PTHR36505">
    <property type="entry name" value="BLR1072 PROTEIN"/>
    <property type="match status" value="1"/>
</dbReference>
<dbReference type="Proteomes" id="UP001379949">
    <property type="component" value="Unassembled WGS sequence"/>
</dbReference>
<dbReference type="RefSeq" id="WP_341566924.1">
    <property type="nucleotide sequence ID" value="NZ_JBAKAR010000005.1"/>
</dbReference>
<dbReference type="PANTHER" id="PTHR36505:SF1">
    <property type="entry name" value="BLR1072 PROTEIN"/>
    <property type="match status" value="1"/>
</dbReference>
<sequence length="270" mass="31447">MLRDLKELEDYAIAASDGNIGKVKDFLFDDLSWAVRYFVIETGSWLSSHKVLITPIAIQKTDWSNKTLSVLITKDQVKNSPDIDTDKPVSRQHEMDYLSFYGYPYYWEGSQLWGGDMYPYLLNPDYNDALTELRNPNNTHFFDESKREKEQKSDPDLRSAEEVIGYHIHATDGDIGHVSGLLVEEETWAVRYLVIDTSNWWGGHQVLISPEWIKKVQWFDRSVSVDVNRQLIKEAPEYSSVEQLNREHEMAIYEHYGLTGYWARKPKSNV</sequence>
<dbReference type="InterPro" id="IPR011033">
    <property type="entry name" value="PRC_barrel-like_sf"/>
</dbReference>